<name>A0A0D0J030_9BACT</name>
<evidence type="ECO:0000313" key="2">
    <source>
        <dbReference type="Proteomes" id="UP000032046"/>
    </source>
</evidence>
<protein>
    <submittedName>
        <fullName evidence="1">Contig51, whole genome shotgun sequence</fullName>
    </submittedName>
</protein>
<gene>
    <name evidence="1" type="ORF">ST44_05495</name>
</gene>
<organism evidence="1 2">
    <name type="scientific">Prevotella pectinovora</name>
    <dbReference type="NCBI Taxonomy" id="1602169"/>
    <lineage>
        <taxon>Bacteria</taxon>
        <taxon>Pseudomonadati</taxon>
        <taxon>Bacteroidota</taxon>
        <taxon>Bacteroidia</taxon>
        <taxon>Bacteroidales</taxon>
        <taxon>Prevotellaceae</taxon>
        <taxon>Prevotella</taxon>
    </lineage>
</organism>
<sequence length="75" mass="8476">MGKHRAQFLTISPMFEKAIWSRHRLTASDARKVNCSCHTLKATYARKVICISPTGENERGLKSVEKNTIQMITIA</sequence>
<proteinExistence type="predicted"/>
<evidence type="ECO:0000313" key="1">
    <source>
        <dbReference type="EMBL" id="KIP62687.1"/>
    </source>
</evidence>
<dbReference type="Proteomes" id="UP000032046">
    <property type="component" value="Unassembled WGS sequence"/>
</dbReference>
<keyword evidence="2" id="KW-1185">Reference proteome</keyword>
<dbReference type="AlphaFoldDB" id="A0A0D0J030"/>
<comment type="caution">
    <text evidence="1">The sequence shown here is derived from an EMBL/GenBank/DDBJ whole genome shotgun (WGS) entry which is preliminary data.</text>
</comment>
<accession>A0A0D0J030</accession>
<reference evidence="1 2" key="1">
    <citation type="submission" date="2015-01" db="EMBL/GenBank/DDBJ databases">
        <title>Comparative genomics of non-oral Prevotella species.</title>
        <authorList>
            <person name="Accetto T."/>
            <person name="Nograsek B."/>
            <person name="Avgustin G."/>
        </authorList>
    </citation>
    <scope>NUCLEOTIDE SEQUENCE [LARGE SCALE GENOMIC DNA]</scope>
    <source>
        <strain evidence="1 2">P5-119</strain>
    </source>
</reference>
<dbReference type="EMBL" id="JXQK01000051">
    <property type="protein sequence ID" value="KIP62687.1"/>
    <property type="molecule type" value="Genomic_DNA"/>
</dbReference>